<sequence>MQRAIRSNDISQLGNNHHDDGSMASPSRVGAKQDTLERQDSSASPQIDDSAHEYVPFGTHNTGDGQGQSDEDIDLEDIDNIDNNDDDDEEAQRESFHSWLQGTGSMGMVERRHGVEEALREFDNTMAPRTDSTMAQYGDEKERSDVEMEE</sequence>
<feature type="compositionally biased region" description="Basic and acidic residues" evidence="1">
    <location>
        <begin position="138"/>
        <end position="150"/>
    </location>
</feature>
<gene>
    <name evidence="2" type="ORF">NW766_000161</name>
</gene>
<accession>A0A9W8UF44</accession>
<organism evidence="2 3">
    <name type="scientific">Fusarium irregulare</name>
    <dbReference type="NCBI Taxonomy" id="2494466"/>
    <lineage>
        <taxon>Eukaryota</taxon>
        <taxon>Fungi</taxon>
        <taxon>Dikarya</taxon>
        <taxon>Ascomycota</taxon>
        <taxon>Pezizomycotina</taxon>
        <taxon>Sordariomycetes</taxon>
        <taxon>Hypocreomycetidae</taxon>
        <taxon>Hypocreales</taxon>
        <taxon>Nectriaceae</taxon>
        <taxon>Fusarium</taxon>
        <taxon>Fusarium incarnatum-equiseti species complex</taxon>
    </lineage>
</organism>
<feature type="compositionally biased region" description="Acidic residues" evidence="1">
    <location>
        <begin position="69"/>
        <end position="91"/>
    </location>
</feature>
<evidence type="ECO:0000313" key="2">
    <source>
        <dbReference type="EMBL" id="KAJ4023935.1"/>
    </source>
</evidence>
<dbReference type="AlphaFoldDB" id="A0A9W8UF44"/>
<protein>
    <submittedName>
        <fullName evidence="2">Uncharacterized protein</fullName>
    </submittedName>
</protein>
<reference evidence="2" key="1">
    <citation type="submission" date="2022-10" db="EMBL/GenBank/DDBJ databases">
        <title>Fusarium specimens isolated from Avocado Roots.</title>
        <authorList>
            <person name="Stajich J."/>
            <person name="Roper C."/>
            <person name="Heimlech-Rivalta G."/>
        </authorList>
    </citation>
    <scope>NUCLEOTIDE SEQUENCE</scope>
    <source>
        <strain evidence="2">CF00143</strain>
    </source>
</reference>
<evidence type="ECO:0000313" key="3">
    <source>
        <dbReference type="Proteomes" id="UP001152130"/>
    </source>
</evidence>
<feature type="region of interest" description="Disordered" evidence="1">
    <location>
        <begin position="1"/>
        <end position="107"/>
    </location>
</feature>
<evidence type="ECO:0000256" key="1">
    <source>
        <dbReference type="SAM" id="MobiDB-lite"/>
    </source>
</evidence>
<dbReference type="Proteomes" id="UP001152130">
    <property type="component" value="Unassembled WGS sequence"/>
</dbReference>
<name>A0A9W8UF44_9HYPO</name>
<proteinExistence type="predicted"/>
<dbReference type="EMBL" id="JAPDHF010000001">
    <property type="protein sequence ID" value="KAJ4023935.1"/>
    <property type="molecule type" value="Genomic_DNA"/>
</dbReference>
<comment type="caution">
    <text evidence="2">The sequence shown here is derived from an EMBL/GenBank/DDBJ whole genome shotgun (WGS) entry which is preliminary data.</text>
</comment>
<feature type="region of interest" description="Disordered" evidence="1">
    <location>
        <begin position="120"/>
        <end position="150"/>
    </location>
</feature>
<keyword evidence="3" id="KW-1185">Reference proteome</keyword>